<sequence length="409" mass="44524">MKNKRYYAKCILVFVFVTVFTSMCFVSLPAYAAGEDETYAQDKSIEEKIMEEQIEADEVDLLEKELKKYKDEKIDEILPGYDPEKIIRDVAKGKLNFNLPDIINKILTYLFEEIYLNMGILVKLMVLVALCAILNNLQSSFLNKGVGELAFYVCYIVLVSILLVSFSSVVKSGTEIIDRMVNFMYSSIPVLVTLIISSGNISSGGVLQPLLIMVVQVSATIIKNILIPLIVLSTIISIVDNISDKIQISRLSSFLKNITQWTLGLILTIFVAIVSLQGSLGAVVDGVTSKTAKFAIGAFIPVAGKYLADAADAVIGCTLLIKNAVGVAIMIGIVVICLLPLLKILAVVLLYRMACVLLEPLAEGRIIKCISDVAGSMAHILGIAASVAFMFLMTVTALILASNISTMIR</sequence>
<feature type="transmembrane region" description="Helical" evidence="1">
    <location>
        <begin position="263"/>
        <end position="284"/>
    </location>
</feature>
<reference evidence="2 3" key="1">
    <citation type="submission" date="2017-09" db="EMBL/GenBank/DDBJ databases">
        <title>Evaluation of Pacific Biosciences Sequencing Technology to Finishing C. thermocellum Genome Sequences.</title>
        <authorList>
            <person name="Brown S."/>
        </authorList>
    </citation>
    <scope>NUCLEOTIDE SEQUENCE [LARGE SCALE GENOMIC DNA]</scope>
    <source>
        <strain evidence="2 3">AD2</strain>
    </source>
</reference>
<dbReference type="AlphaFoldDB" id="A0AB36TFH6"/>
<feature type="transmembrane region" description="Helical" evidence="1">
    <location>
        <begin position="149"/>
        <end position="170"/>
    </location>
</feature>
<dbReference type="GeneID" id="35802974"/>
<protein>
    <submittedName>
        <fullName evidence="2">Stage III sporulation protein AE</fullName>
    </submittedName>
</protein>
<keyword evidence="1" id="KW-1133">Transmembrane helix</keyword>
<proteinExistence type="predicted"/>
<feature type="transmembrane region" description="Helical" evidence="1">
    <location>
        <begin position="182"/>
        <end position="201"/>
    </location>
</feature>
<comment type="caution">
    <text evidence="2">The sequence shown here is derived from an EMBL/GenBank/DDBJ whole genome shotgun (WGS) entry which is preliminary data.</text>
</comment>
<keyword evidence="1" id="KW-0472">Membrane</keyword>
<dbReference type="Pfam" id="PF09546">
    <property type="entry name" value="Spore_III_AE"/>
    <property type="match status" value="1"/>
</dbReference>
<feature type="transmembrane region" description="Helical" evidence="1">
    <location>
        <begin position="221"/>
        <end position="242"/>
    </location>
</feature>
<dbReference type="RefSeq" id="WP_003518771.1">
    <property type="nucleotide sequence ID" value="NZ_CP013828.1"/>
</dbReference>
<gene>
    <name evidence="2" type="ORF">M972_111444</name>
</gene>
<evidence type="ECO:0000256" key="1">
    <source>
        <dbReference type="SAM" id="Phobius"/>
    </source>
</evidence>
<dbReference type="InterPro" id="IPR014194">
    <property type="entry name" value="Spore_III_AE"/>
</dbReference>
<feature type="transmembrane region" description="Helical" evidence="1">
    <location>
        <begin position="328"/>
        <end position="351"/>
    </location>
</feature>
<feature type="transmembrane region" description="Helical" evidence="1">
    <location>
        <begin position="6"/>
        <end position="33"/>
    </location>
</feature>
<evidence type="ECO:0000313" key="3">
    <source>
        <dbReference type="Proteomes" id="UP000223596"/>
    </source>
</evidence>
<dbReference type="NCBIfam" id="TIGR02829">
    <property type="entry name" value="spore_III_AE"/>
    <property type="match status" value="1"/>
</dbReference>
<dbReference type="Proteomes" id="UP000223596">
    <property type="component" value="Unassembled WGS sequence"/>
</dbReference>
<organism evidence="2 3">
    <name type="scientific">Acetivibrio thermocellus AD2</name>
    <dbReference type="NCBI Taxonomy" id="1138384"/>
    <lineage>
        <taxon>Bacteria</taxon>
        <taxon>Bacillati</taxon>
        <taxon>Bacillota</taxon>
        <taxon>Clostridia</taxon>
        <taxon>Eubacteriales</taxon>
        <taxon>Oscillospiraceae</taxon>
        <taxon>Acetivibrio</taxon>
    </lineage>
</organism>
<keyword evidence="1" id="KW-0812">Transmembrane</keyword>
<accession>A0AB36TFH6</accession>
<feature type="transmembrane region" description="Helical" evidence="1">
    <location>
        <begin position="380"/>
        <end position="401"/>
    </location>
</feature>
<feature type="transmembrane region" description="Helical" evidence="1">
    <location>
        <begin position="114"/>
        <end position="137"/>
    </location>
</feature>
<dbReference type="EMBL" id="PDBW01000001">
    <property type="protein sequence ID" value="PFH02659.1"/>
    <property type="molecule type" value="Genomic_DNA"/>
</dbReference>
<evidence type="ECO:0000313" key="2">
    <source>
        <dbReference type="EMBL" id="PFH02659.1"/>
    </source>
</evidence>
<name>A0AB36TFH6_ACETH</name>